<proteinExistence type="predicted"/>
<evidence type="ECO:0000313" key="1">
    <source>
        <dbReference type="EMBL" id="MBA9019231.1"/>
    </source>
</evidence>
<dbReference type="Proteomes" id="UP000587524">
    <property type="component" value="Unassembled WGS sequence"/>
</dbReference>
<dbReference type="EMBL" id="JACJHZ010000004">
    <property type="protein sequence ID" value="MBA9019231.1"/>
    <property type="molecule type" value="Genomic_DNA"/>
</dbReference>
<dbReference type="RefSeq" id="WP_067963455.1">
    <property type="nucleotide sequence ID" value="NZ_JACJHY010000004.1"/>
</dbReference>
<name>A0ABR6C2L3_9HYPH</name>
<protein>
    <submittedName>
        <fullName evidence="1">Metallo-beta-lactamase class B</fullName>
        <ecNumber evidence="1">3.5.2.6</ecNumber>
    </submittedName>
</protein>
<dbReference type="Gene3D" id="3.60.15.10">
    <property type="entry name" value="Ribonuclease Z/Hydroxyacylglutathione hydrolase-like"/>
    <property type="match status" value="1"/>
</dbReference>
<organism evidence="1 2">
    <name type="scientific">Aminobacter ciceronei</name>
    <dbReference type="NCBI Taxonomy" id="150723"/>
    <lineage>
        <taxon>Bacteria</taxon>
        <taxon>Pseudomonadati</taxon>
        <taxon>Pseudomonadota</taxon>
        <taxon>Alphaproteobacteria</taxon>
        <taxon>Hyphomicrobiales</taxon>
        <taxon>Phyllobacteriaceae</taxon>
        <taxon>Aminobacter</taxon>
    </lineage>
</organism>
<sequence>MREGDGSAMLDGGKSHFHYGKDEACYYPPTTIDRVLREGDVIRLGEIAVTALNMGGHTRGNTTFVLDVVEDAKSP</sequence>
<keyword evidence="2" id="KW-1185">Reference proteome</keyword>
<keyword evidence="1" id="KW-0378">Hydrolase</keyword>
<evidence type="ECO:0000313" key="2">
    <source>
        <dbReference type="Proteomes" id="UP000587524"/>
    </source>
</evidence>
<dbReference type="InterPro" id="IPR036866">
    <property type="entry name" value="RibonucZ/Hydroxyglut_hydro"/>
</dbReference>
<accession>A0ABR6C2L3</accession>
<dbReference type="SUPFAM" id="SSF56281">
    <property type="entry name" value="Metallo-hydrolase/oxidoreductase"/>
    <property type="match status" value="1"/>
</dbReference>
<comment type="caution">
    <text evidence="1">The sequence shown here is derived from an EMBL/GenBank/DDBJ whole genome shotgun (WGS) entry which is preliminary data.</text>
</comment>
<dbReference type="GO" id="GO:0008800">
    <property type="term" value="F:beta-lactamase activity"/>
    <property type="evidence" value="ECO:0007669"/>
    <property type="project" value="UniProtKB-EC"/>
</dbReference>
<gene>
    <name evidence="1" type="ORF">HNQ97_001222</name>
</gene>
<dbReference type="EC" id="3.5.2.6" evidence="1"/>
<reference evidence="1 2" key="1">
    <citation type="submission" date="2020-08" db="EMBL/GenBank/DDBJ databases">
        <title>Genomic Encyclopedia of Type Strains, Phase IV (KMG-IV): sequencing the most valuable type-strain genomes for metagenomic binning, comparative biology and taxonomic classification.</title>
        <authorList>
            <person name="Goeker M."/>
        </authorList>
    </citation>
    <scope>NUCLEOTIDE SEQUENCE [LARGE SCALE GENOMIC DNA]</scope>
    <source>
        <strain evidence="1 2">DSM 17455</strain>
    </source>
</reference>